<dbReference type="EMBL" id="JAAXKZ010000065">
    <property type="protein sequence ID" value="NMH93343.1"/>
    <property type="molecule type" value="Genomic_DNA"/>
</dbReference>
<dbReference type="InterPro" id="IPR007698">
    <property type="entry name" value="AlaDH/PNT_NAD(H)-bd"/>
</dbReference>
<dbReference type="InterPro" id="IPR002328">
    <property type="entry name" value="ADH_Zn_CS"/>
</dbReference>
<dbReference type="SUPFAM" id="SSF51735">
    <property type="entry name" value="NAD(P)-binding Rossmann-fold domains"/>
    <property type="match status" value="1"/>
</dbReference>
<dbReference type="PANTHER" id="PTHR42813">
    <property type="entry name" value="ZINC-TYPE ALCOHOL DEHYDROGENASE-LIKE"/>
    <property type="match status" value="1"/>
</dbReference>
<evidence type="ECO:0000256" key="3">
    <source>
        <dbReference type="ARBA" id="ARBA00022723"/>
    </source>
</evidence>
<keyword evidence="6" id="KW-0520">NAD</keyword>
<dbReference type="Pfam" id="PF01262">
    <property type="entry name" value="AlaDh_PNT_C"/>
    <property type="match status" value="1"/>
</dbReference>
<evidence type="ECO:0000256" key="5">
    <source>
        <dbReference type="ARBA" id="ARBA00023002"/>
    </source>
</evidence>
<comment type="similarity">
    <text evidence="2">Belongs to the zinc-containing alcohol dehydrogenase family.</text>
</comment>
<evidence type="ECO:0000256" key="4">
    <source>
        <dbReference type="ARBA" id="ARBA00022833"/>
    </source>
</evidence>
<evidence type="ECO:0000259" key="7">
    <source>
        <dbReference type="Pfam" id="PF01262"/>
    </source>
</evidence>
<evidence type="ECO:0000313" key="10">
    <source>
        <dbReference type="Proteomes" id="UP000586918"/>
    </source>
</evidence>
<evidence type="ECO:0000313" key="9">
    <source>
        <dbReference type="EMBL" id="NMH93343.1"/>
    </source>
</evidence>
<sequence>MSDNRVVVYKGPGQVAVEEIEYPRLELPSDVVKGLNIKQEAPHAAILRIVTTNICGSDQHMVRGRTTAPVGQTLGHEITGEVIEVGDDVLFVKRGDICSVPFNIACGRCRMCNEGKTGVCLNVNPARPGAAYGYVDMGGWVGGQAEFVMVPFADFNLLRFPDRDQAMEKILDLTMLSDIFPTGYHGAYTAGVRTGSTVYIAGAGPVGLAAAHSAQLLGASAVLVGDLIPERLEQAASFGCEPIDLRQDAELPELIEQVLGVPVVDAAVDAVGFEARGHGQNSQEQPATVLNDVMSVTQVGGAVGVPGLYVTGDPGAIDDNAKHGQLGLRIGLGWAKSLTFTTGQCPVKRYNRQLMNAILAGQAQIAKAVNATKISLDEAPQGYQDFDRGAARKFVIDPHGMVAA</sequence>
<keyword evidence="4" id="KW-0862">Zinc</keyword>
<feature type="domain" description="Alcohol dehydrogenase-like N-terminal" evidence="8">
    <location>
        <begin position="42"/>
        <end position="153"/>
    </location>
</feature>
<accession>A0A848DLC6</accession>
<dbReference type="SUPFAM" id="SSF50129">
    <property type="entry name" value="GroES-like"/>
    <property type="match status" value="1"/>
</dbReference>
<dbReference type="GO" id="GO:0018467">
    <property type="term" value="F:formaldehyde dehydrogenase (NAD+) activity"/>
    <property type="evidence" value="ECO:0007669"/>
    <property type="project" value="UniProtKB-EC"/>
</dbReference>
<dbReference type="RefSeq" id="WP_169414042.1">
    <property type="nucleotide sequence ID" value="NZ_JAAXKZ010000065.1"/>
</dbReference>
<comment type="cofactor">
    <cofactor evidence="1">
        <name>Zn(2+)</name>
        <dbReference type="ChEBI" id="CHEBI:29105"/>
    </cofactor>
</comment>
<dbReference type="Proteomes" id="UP000586918">
    <property type="component" value="Unassembled WGS sequence"/>
</dbReference>
<keyword evidence="3" id="KW-0479">Metal-binding</keyword>
<dbReference type="CDD" id="cd08282">
    <property type="entry name" value="PFDH_like"/>
    <property type="match status" value="1"/>
</dbReference>
<evidence type="ECO:0000256" key="1">
    <source>
        <dbReference type="ARBA" id="ARBA00001947"/>
    </source>
</evidence>
<dbReference type="Pfam" id="PF08240">
    <property type="entry name" value="ADH_N"/>
    <property type="match status" value="1"/>
</dbReference>
<comment type="caution">
    <text evidence="9">The sequence shown here is derived from an EMBL/GenBank/DDBJ whole genome shotgun (WGS) entry which is preliminary data.</text>
</comment>
<dbReference type="Gene3D" id="3.90.180.10">
    <property type="entry name" value="Medium-chain alcohol dehydrogenases, catalytic domain"/>
    <property type="match status" value="1"/>
</dbReference>
<dbReference type="Gene3D" id="3.40.50.720">
    <property type="entry name" value="NAD(P)-binding Rossmann-like Domain"/>
    <property type="match status" value="1"/>
</dbReference>
<gene>
    <name evidence="9" type="primary">fdhA</name>
    <name evidence="9" type="ORF">HF519_17540</name>
</gene>
<protein>
    <submittedName>
        <fullName evidence="9">Formaldehyde dehydrogenase, glutathione-independent</fullName>
        <ecNumber evidence="9">1.2.1.46</ecNumber>
    </submittedName>
</protein>
<dbReference type="PROSITE" id="PS00059">
    <property type="entry name" value="ADH_ZINC"/>
    <property type="match status" value="1"/>
</dbReference>
<name>A0A848DLC6_9PSEU</name>
<dbReference type="InterPro" id="IPR014184">
    <property type="entry name" value="HCHO_DH_non_GSH"/>
</dbReference>
<dbReference type="AlphaFoldDB" id="A0A848DLC6"/>
<evidence type="ECO:0000259" key="8">
    <source>
        <dbReference type="Pfam" id="PF08240"/>
    </source>
</evidence>
<dbReference type="GO" id="GO:0008270">
    <property type="term" value="F:zinc ion binding"/>
    <property type="evidence" value="ECO:0007669"/>
    <property type="project" value="InterPro"/>
</dbReference>
<dbReference type="InterPro" id="IPR036291">
    <property type="entry name" value="NAD(P)-bd_dom_sf"/>
</dbReference>
<dbReference type="InterPro" id="IPR011032">
    <property type="entry name" value="GroES-like_sf"/>
</dbReference>
<organism evidence="9 10">
    <name type="scientific">Pseudonocardia bannensis</name>
    <dbReference type="NCBI Taxonomy" id="630973"/>
    <lineage>
        <taxon>Bacteria</taxon>
        <taxon>Bacillati</taxon>
        <taxon>Actinomycetota</taxon>
        <taxon>Actinomycetes</taxon>
        <taxon>Pseudonocardiales</taxon>
        <taxon>Pseudonocardiaceae</taxon>
        <taxon>Pseudonocardia</taxon>
    </lineage>
</organism>
<dbReference type="InterPro" id="IPR013154">
    <property type="entry name" value="ADH-like_N"/>
</dbReference>
<dbReference type="PANTHER" id="PTHR42813:SF3">
    <property type="entry name" value="GLUTATHIONE-INDEPENDENT FORMALDEHYDE DEHYDROGENASE"/>
    <property type="match status" value="1"/>
</dbReference>
<keyword evidence="5 9" id="KW-0560">Oxidoreductase</keyword>
<dbReference type="NCBIfam" id="TIGR02819">
    <property type="entry name" value="fdhA_non_GSH"/>
    <property type="match status" value="1"/>
</dbReference>
<keyword evidence="10" id="KW-1185">Reference proteome</keyword>
<evidence type="ECO:0000256" key="6">
    <source>
        <dbReference type="ARBA" id="ARBA00023027"/>
    </source>
</evidence>
<proteinExistence type="inferred from homology"/>
<feature type="domain" description="Alanine dehydrogenase/pyridine nucleotide transhydrogenase NAD(H)-binding" evidence="7">
    <location>
        <begin position="189"/>
        <end position="270"/>
    </location>
</feature>
<dbReference type="EC" id="1.2.1.46" evidence="9"/>
<reference evidence="9 10" key="1">
    <citation type="submission" date="2020-04" db="EMBL/GenBank/DDBJ databases">
        <authorList>
            <person name="Klaysubun C."/>
            <person name="Duangmal K."/>
            <person name="Lipun K."/>
        </authorList>
    </citation>
    <scope>NUCLEOTIDE SEQUENCE [LARGE SCALE GENOMIC DNA]</scope>
    <source>
        <strain evidence="9 10">DSM 45300</strain>
    </source>
</reference>
<evidence type="ECO:0000256" key="2">
    <source>
        <dbReference type="ARBA" id="ARBA00008072"/>
    </source>
</evidence>